<sequence length="257" mass="29095">MISSLAADETNFLRLEKLLRLRSYFGDIYGSTDLCVLLYVLAKRERPKCVVELGTGLGVCTAWLSLALLEVGEGHIWTFDDGSHLLKKEIVRNAATSVRKLFNLPPNPDENLKALFLDLIRELDLEGNVTFVDQHIDYDERLRIVIDRIDAKEINWLFSDISHGPKEISTIIGTFVPKMSEYGSIFIDSASNNIYSAPYLERVVPLLNAGLLPQSPDFKVWADGPQNMTSRVFELIHLREARDGPQNSTAWIRIHPK</sequence>
<dbReference type="GO" id="GO:0032259">
    <property type="term" value="P:methylation"/>
    <property type="evidence" value="ECO:0007669"/>
    <property type="project" value="UniProtKB-KW"/>
</dbReference>
<proteinExistence type="predicted"/>
<keyword evidence="1" id="KW-0489">Methyltransferase</keyword>
<dbReference type="InterPro" id="IPR029063">
    <property type="entry name" value="SAM-dependent_MTases_sf"/>
</dbReference>
<dbReference type="Proteomes" id="UP001172645">
    <property type="component" value="Unassembled WGS sequence"/>
</dbReference>
<dbReference type="GO" id="GO:0008168">
    <property type="term" value="F:methyltransferase activity"/>
    <property type="evidence" value="ECO:0007669"/>
    <property type="project" value="UniProtKB-KW"/>
</dbReference>
<dbReference type="Gene3D" id="3.40.50.150">
    <property type="entry name" value="Vaccinia Virus protein VP39"/>
    <property type="match status" value="1"/>
</dbReference>
<dbReference type="RefSeq" id="WP_285873506.1">
    <property type="nucleotide sequence ID" value="NZ_JARFYM010000074.1"/>
</dbReference>
<protein>
    <submittedName>
        <fullName evidence="1">Class I SAM-dependent methyltransferase</fullName>
        <ecNumber evidence="1">2.1.1.-</ecNumber>
    </submittedName>
</protein>
<dbReference type="SUPFAM" id="SSF53335">
    <property type="entry name" value="S-adenosyl-L-methionine-dependent methyltransferases"/>
    <property type="match status" value="1"/>
</dbReference>
<keyword evidence="1" id="KW-0808">Transferase</keyword>
<evidence type="ECO:0000313" key="1">
    <source>
        <dbReference type="EMBL" id="MDL2403945.1"/>
    </source>
</evidence>
<dbReference type="Pfam" id="PF13578">
    <property type="entry name" value="Methyltransf_24"/>
    <property type="match status" value="1"/>
</dbReference>
<accession>A0ABT7K5Q6</accession>
<gene>
    <name evidence="1" type="ORF">PY649_34395</name>
</gene>
<evidence type="ECO:0000313" key="2">
    <source>
        <dbReference type="Proteomes" id="UP001172645"/>
    </source>
</evidence>
<reference evidence="1" key="1">
    <citation type="submission" date="2023-06" db="EMBL/GenBank/DDBJ databases">
        <title>Phylogenetic Diversity of Rhizobium strains.</title>
        <authorList>
            <person name="Moura F.T."/>
            <person name="Helene L.C.F."/>
            <person name="Hungria M."/>
        </authorList>
    </citation>
    <scope>NUCLEOTIDE SEQUENCE</scope>
    <source>
        <strain evidence="1">CCGE526</strain>
    </source>
</reference>
<name>A0ABT7K5Q6_9HYPH</name>
<dbReference type="EC" id="2.1.1.-" evidence="1"/>
<keyword evidence="2" id="KW-1185">Reference proteome</keyword>
<organism evidence="1 2">
    <name type="scientific">Rhizobium mayense</name>
    <dbReference type="NCBI Taxonomy" id="1312184"/>
    <lineage>
        <taxon>Bacteria</taxon>
        <taxon>Pseudomonadati</taxon>
        <taxon>Pseudomonadota</taxon>
        <taxon>Alphaproteobacteria</taxon>
        <taxon>Hyphomicrobiales</taxon>
        <taxon>Rhizobiaceae</taxon>
        <taxon>Rhizobium/Agrobacterium group</taxon>
        <taxon>Rhizobium</taxon>
    </lineage>
</organism>
<comment type="caution">
    <text evidence="1">The sequence shown here is derived from an EMBL/GenBank/DDBJ whole genome shotgun (WGS) entry which is preliminary data.</text>
</comment>
<dbReference type="EMBL" id="JARFYM010000074">
    <property type="protein sequence ID" value="MDL2403945.1"/>
    <property type="molecule type" value="Genomic_DNA"/>
</dbReference>